<sequence>MAKRILITRLGAIGDMIMITPLLRLLKEEGNHITLNCKGYSKTVLKYNPYIDKYIVHDESIPIEKLDEHLDELAKGYDEHINLTASIENGLLVTSYQEEFGWPHDKRHEKCDRNYYDETLRLGGRGETGLNGELFFSAVERLRARDEMKKYKGKFVILWSLSGSSHHKSWPMAEQAARAFLDAYDDAVIITVGDDVCRLLEWDHPRTIQRSGKWQLRKSLIMTKYADLVIGTETGILNAAGCFSTPKVILLSHSSSENLSRHWRNCTSIEPDVECHPCHKLHFSLSTCVLDKGTNTPLCMTSVAPATVLNAIQNYYDQWRYYHGRRAA</sequence>
<dbReference type="GO" id="GO:0008713">
    <property type="term" value="F:ADP-heptose-lipopolysaccharide heptosyltransferase activity"/>
    <property type="evidence" value="ECO:0007669"/>
    <property type="project" value="TreeGrafter"/>
</dbReference>
<dbReference type="EMBL" id="LAZR01000488">
    <property type="protein sequence ID" value="KKN66856.1"/>
    <property type="molecule type" value="Genomic_DNA"/>
</dbReference>
<dbReference type="Gene3D" id="3.40.50.2000">
    <property type="entry name" value="Glycogen Phosphorylase B"/>
    <property type="match status" value="2"/>
</dbReference>
<keyword evidence="2" id="KW-0808">Transferase</keyword>
<dbReference type="GO" id="GO:0009244">
    <property type="term" value="P:lipopolysaccharide core region biosynthetic process"/>
    <property type="evidence" value="ECO:0007669"/>
    <property type="project" value="TreeGrafter"/>
</dbReference>
<reference evidence="3" key="1">
    <citation type="journal article" date="2015" name="Nature">
        <title>Complex archaea that bridge the gap between prokaryotes and eukaryotes.</title>
        <authorList>
            <person name="Spang A."/>
            <person name="Saw J.H."/>
            <person name="Jorgensen S.L."/>
            <person name="Zaremba-Niedzwiedzka K."/>
            <person name="Martijn J."/>
            <person name="Lind A.E."/>
            <person name="van Eijk R."/>
            <person name="Schleper C."/>
            <person name="Guy L."/>
            <person name="Ettema T.J."/>
        </authorList>
    </citation>
    <scope>NUCLEOTIDE SEQUENCE</scope>
</reference>
<protein>
    <recommendedName>
        <fullName evidence="4">Glycosyltransferase family 9 (Heptosyltransferase)</fullName>
    </recommendedName>
</protein>
<dbReference type="InterPro" id="IPR002201">
    <property type="entry name" value="Glyco_trans_9"/>
</dbReference>
<dbReference type="AlphaFoldDB" id="A0A0F9V049"/>
<dbReference type="PANTHER" id="PTHR30160:SF1">
    <property type="entry name" value="LIPOPOLYSACCHARIDE 1,2-N-ACETYLGLUCOSAMINETRANSFERASE-RELATED"/>
    <property type="match status" value="1"/>
</dbReference>
<evidence type="ECO:0000313" key="3">
    <source>
        <dbReference type="EMBL" id="KKN66856.1"/>
    </source>
</evidence>
<keyword evidence="1" id="KW-0328">Glycosyltransferase</keyword>
<evidence type="ECO:0000256" key="2">
    <source>
        <dbReference type="ARBA" id="ARBA00022679"/>
    </source>
</evidence>
<dbReference type="PANTHER" id="PTHR30160">
    <property type="entry name" value="TETRAACYLDISACCHARIDE 4'-KINASE-RELATED"/>
    <property type="match status" value="1"/>
</dbReference>
<dbReference type="InterPro" id="IPR051199">
    <property type="entry name" value="LPS_LOS_Heptosyltrfase"/>
</dbReference>
<evidence type="ECO:0000256" key="1">
    <source>
        <dbReference type="ARBA" id="ARBA00022676"/>
    </source>
</evidence>
<name>A0A0F9V049_9ZZZZ</name>
<evidence type="ECO:0008006" key="4">
    <source>
        <dbReference type="Google" id="ProtNLM"/>
    </source>
</evidence>
<dbReference type="SUPFAM" id="SSF53756">
    <property type="entry name" value="UDP-Glycosyltransferase/glycogen phosphorylase"/>
    <property type="match status" value="1"/>
</dbReference>
<organism evidence="3">
    <name type="scientific">marine sediment metagenome</name>
    <dbReference type="NCBI Taxonomy" id="412755"/>
    <lineage>
        <taxon>unclassified sequences</taxon>
        <taxon>metagenomes</taxon>
        <taxon>ecological metagenomes</taxon>
    </lineage>
</organism>
<dbReference type="CDD" id="cd03789">
    <property type="entry name" value="GT9_LPS_heptosyltransferase"/>
    <property type="match status" value="1"/>
</dbReference>
<proteinExistence type="predicted"/>
<dbReference type="GO" id="GO:0005829">
    <property type="term" value="C:cytosol"/>
    <property type="evidence" value="ECO:0007669"/>
    <property type="project" value="TreeGrafter"/>
</dbReference>
<accession>A0A0F9V049</accession>
<comment type="caution">
    <text evidence="3">The sequence shown here is derived from an EMBL/GenBank/DDBJ whole genome shotgun (WGS) entry which is preliminary data.</text>
</comment>
<gene>
    <name evidence="3" type="ORF">LCGC14_0467240</name>
</gene>